<dbReference type="Proteomes" id="UP001327560">
    <property type="component" value="Chromosome 2"/>
</dbReference>
<proteinExistence type="predicted"/>
<organism evidence="2 3">
    <name type="scientific">Canna indica</name>
    <name type="common">Indian-shot</name>
    <dbReference type="NCBI Taxonomy" id="4628"/>
    <lineage>
        <taxon>Eukaryota</taxon>
        <taxon>Viridiplantae</taxon>
        <taxon>Streptophyta</taxon>
        <taxon>Embryophyta</taxon>
        <taxon>Tracheophyta</taxon>
        <taxon>Spermatophyta</taxon>
        <taxon>Magnoliopsida</taxon>
        <taxon>Liliopsida</taxon>
        <taxon>Zingiberales</taxon>
        <taxon>Cannaceae</taxon>
        <taxon>Canna</taxon>
    </lineage>
</organism>
<feature type="region of interest" description="Disordered" evidence="1">
    <location>
        <begin position="85"/>
        <end position="170"/>
    </location>
</feature>
<evidence type="ECO:0000313" key="3">
    <source>
        <dbReference type="Proteomes" id="UP001327560"/>
    </source>
</evidence>
<feature type="compositionally biased region" description="Low complexity" evidence="1">
    <location>
        <begin position="87"/>
        <end position="96"/>
    </location>
</feature>
<feature type="compositionally biased region" description="Polar residues" evidence="1">
    <location>
        <begin position="132"/>
        <end position="148"/>
    </location>
</feature>
<dbReference type="AlphaFoldDB" id="A0AAQ3K454"/>
<name>A0AAQ3K454_9LILI</name>
<protein>
    <submittedName>
        <fullName evidence="2">Uncharacterized protein</fullName>
    </submittedName>
</protein>
<dbReference type="EMBL" id="CP136891">
    <property type="protein sequence ID" value="WOK98825.1"/>
    <property type="molecule type" value="Genomic_DNA"/>
</dbReference>
<sequence length="213" mass="22798">MASMEGVLIDKLLLNPNGASGLAVDGGFGKIIHHNCSYSSISSWNDRHLQLGHRSSNIYGSHGFHAPPPSPVYYSSPPLHLPPLLPLPSSKSAPSSKKADFVNTENNISSVRMGDRPRNKRRPVAGSKIREPSTTSTNIALRVSQSNNKLKRGEESKESVISPPPSSLPLPSLALRRIRAAMVISRGDDGGVSGSGAKHSGASTDELRRLLRL</sequence>
<accession>A0AAQ3K454</accession>
<evidence type="ECO:0000256" key="1">
    <source>
        <dbReference type="SAM" id="MobiDB-lite"/>
    </source>
</evidence>
<reference evidence="2 3" key="1">
    <citation type="submission" date="2023-10" db="EMBL/GenBank/DDBJ databases">
        <title>Chromosome-scale genome assembly provides insights into flower coloration mechanisms of Canna indica.</title>
        <authorList>
            <person name="Li C."/>
        </authorList>
    </citation>
    <scope>NUCLEOTIDE SEQUENCE [LARGE SCALE GENOMIC DNA]</scope>
    <source>
        <tissue evidence="2">Flower</tissue>
    </source>
</reference>
<evidence type="ECO:0000313" key="2">
    <source>
        <dbReference type="EMBL" id="WOK98825.1"/>
    </source>
</evidence>
<keyword evidence="3" id="KW-1185">Reference proteome</keyword>
<gene>
    <name evidence="2" type="ORF">Cni_G07537</name>
</gene>
<feature type="region of interest" description="Disordered" evidence="1">
    <location>
        <begin position="187"/>
        <end position="213"/>
    </location>
</feature>